<protein>
    <recommendedName>
        <fullName evidence="2">histidine kinase</fullName>
        <ecNumber evidence="2">2.7.13.3</ecNumber>
    </recommendedName>
</protein>
<organism evidence="7 8">
    <name type="scientific">Methylomarinovum tepidoasis</name>
    <dbReference type="NCBI Taxonomy" id="2840183"/>
    <lineage>
        <taxon>Bacteria</taxon>
        <taxon>Pseudomonadati</taxon>
        <taxon>Pseudomonadota</taxon>
        <taxon>Gammaproteobacteria</taxon>
        <taxon>Methylococcales</taxon>
        <taxon>Methylothermaceae</taxon>
        <taxon>Methylomarinovum</taxon>
    </lineage>
</organism>
<dbReference type="SMART" id="SM00091">
    <property type="entry name" value="PAS"/>
    <property type="match status" value="1"/>
</dbReference>
<dbReference type="PRINTS" id="PR00344">
    <property type="entry name" value="BCTRLSENSOR"/>
</dbReference>
<dbReference type="AlphaFoldDB" id="A0AAU9C8K1"/>
<dbReference type="RefSeq" id="WP_286293240.1">
    <property type="nucleotide sequence ID" value="NZ_AP024718.1"/>
</dbReference>
<keyword evidence="8" id="KW-1185">Reference proteome</keyword>
<dbReference type="Pfam" id="PF00512">
    <property type="entry name" value="HisKA"/>
    <property type="match status" value="1"/>
</dbReference>
<dbReference type="InterPro" id="IPR004358">
    <property type="entry name" value="Sig_transdc_His_kin-like_C"/>
</dbReference>
<dbReference type="EC" id="2.7.13.3" evidence="2"/>
<dbReference type="KEGG" id="meiy:MIN45_P0534"/>
<name>A0AAU9C8K1_9GAMM</name>
<dbReference type="InterPro" id="IPR036097">
    <property type="entry name" value="HisK_dim/P_sf"/>
</dbReference>
<keyword evidence="3" id="KW-0597">Phosphoprotein</keyword>
<evidence type="ECO:0000259" key="6">
    <source>
        <dbReference type="PROSITE" id="PS50112"/>
    </source>
</evidence>
<sequence length="404" mass="44450">MIDLDTLNSPEKLKQAFEVFNQLSQTLTDSYRELENQVARLNRELAAARSERLKTLMEKEQLANKLQRLLEALPGGVVVIDDKGVVVECNPAAVQLLGEPLLGERWDDIIARSFAAGCDNPHERRLRNGRIVSISARSLGEMPGQILLLADISEMRALQDLVDQHKRLSAMGEMVASMAHQVRTPLSAAMLYASQLGSPCLDESQRQRFSRRILERLRHLERQVNDMLIFAREGRFVTDRIRVGDFLRRLREAAEPHFATTDVQLEIVSDCDDEIFLGNAEALSGACLNLLTNALEALKGRGRVQVKAGLAGVDGLCLSVSDDGPGIEAAVRTRIFEPFYTTRPNGTGLGLAVVDGIVKAHGGRVSCDSEPGRGTTFRIHLPLASQAVPLASGKDFQSRPLPML</sequence>
<dbReference type="Pfam" id="PF02518">
    <property type="entry name" value="HATPase_c"/>
    <property type="match status" value="1"/>
</dbReference>
<dbReference type="SUPFAM" id="SSF47384">
    <property type="entry name" value="Homodimeric domain of signal transducing histidine kinase"/>
    <property type="match status" value="1"/>
</dbReference>
<dbReference type="SMART" id="SM00388">
    <property type="entry name" value="HisKA"/>
    <property type="match status" value="1"/>
</dbReference>
<dbReference type="PANTHER" id="PTHR43065:SF29">
    <property type="entry name" value="SENSOR PROTEIN KINASE FLES"/>
    <property type="match status" value="1"/>
</dbReference>
<feature type="domain" description="Histidine kinase" evidence="5">
    <location>
        <begin position="177"/>
        <end position="385"/>
    </location>
</feature>
<dbReference type="SUPFAM" id="SSF55874">
    <property type="entry name" value="ATPase domain of HSP90 chaperone/DNA topoisomerase II/histidine kinase"/>
    <property type="match status" value="1"/>
</dbReference>
<accession>A0AAU9C8K1</accession>
<dbReference type="InterPro" id="IPR000014">
    <property type="entry name" value="PAS"/>
</dbReference>
<evidence type="ECO:0000313" key="8">
    <source>
        <dbReference type="Proteomes" id="UP001321450"/>
    </source>
</evidence>
<evidence type="ECO:0000256" key="4">
    <source>
        <dbReference type="SAM" id="Coils"/>
    </source>
</evidence>
<dbReference type="Pfam" id="PF13188">
    <property type="entry name" value="PAS_8"/>
    <property type="match status" value="1"/>
</dbReference>
<keyword evidence="7" id="KW-0418">Kinase</keyword>
<dbReference type="PROSITE" id="PS50109">
    <property type="entry name" value="HIS_KIN"/>
    <property type="match status" value="1"/>
</dbReference>
<evidence type="ECO:0000256" key="2">
    <source>
        <dbReference type="ARBA" id="ARBA00012438"/>
    </source>
</evidence>
<keyword evidence="4" id="KW-0175">Coiled coil</keyword>
<dbReference type="InterPro" id="IPR035965">
    <property type="entry name" value="PAS-like_dom_sf"/>
</dbReference>
<comment type="catalytic activity">
    <reaction evidence="1">
        <text>ATP + protein L-histidine = ADP + protein N-phospho-L-histidine.</text>
        <dbReference type="EC" id="2.7.13.3"/>
    </reaction>
</comment>
<dbReference type="SMART" id="SM00387">
    <property type="entry name" value="HATPase_c"/>
    <property type="match status" value="1"/>
</dbReference>
<dbReference type="PROSITE" id="PS50112">
    <property type="entry name" value="PAS"/>
    <property type="match status" value="1"/>
</dbReference>
<dbReference type="Gene3D" id="3.30.565.10">
    <property type="entry name" value="Histidine kinase-like ATPase, C-terminal domain"/>
    <property type="match status" value="1"/>
</dbReference>
<evidence type="ECO:0000256" key="1">
    <source>
        <dbReference type="ARBA" id="ARBA00000085"/>
    </source>
</evidence>
<dbReference type="EMBL" id="AP024718">
    <property type="protein sequence ID" value="BCX88166.1"/>
    <property type="molecule type" value="Genomic_DNA"/>
</dbReference>
<dbReference type="Gene3D" id="3.30.450.20">
    <property type="entry name" value="PAS domain"/>
    <property type="match status" value="1"/>
</dbReference>
<feature type="domain" description="PAS" evidence="6">
    <location>
        <begin position="62"/>
        <end position="98"/>
    </location>
</feature>
<dbReference type="SUPFAM" id="SSF55785">
    <property type="entry name" value="PYP-like sensor domain (PAS domain)"/>
    <property type="match status" value="1"/>
</dbReference>
<evidence type="ECO:0000256" key="3">
    <source>
        <dbReference type="ARBA" id="ARBA00022553"/>
    </source>
</evidence>
<dbReference type="Gene3D" id="1.10.287.130">
    <property type="match status" value="1"/>
</dbReference>
<reference evidence="8" key="1">
    <citation type="journal article" date="2024" name="Int. J. Syst. Evol. Microbiol.">
        <title>Methylomarinovum tepidoasis sp. nov., a moderately thermophilic methanotroph of the family Methylothermaceae isolated from a deep-sea hydrothermal field.</title>
        <authorList>
            <person name="Hirayama H."/>
            <person name="Takaki Y."/>
            <person name="Abe M."/>
            <person name="Miyazaki M."/>
            <person name="Uematsu K."/>
            <person name="Matsui Y."/>
            <person name="Takai K."/>
        </authorList>
    </citation>
    <scope>NUCLEOTIDE SEQUENCE [LARGE SCALE GENOMIC DNA]</scope>
    <source>
        <strain evidence="8">IN45</strain>
    </source>
</reference>
<gene>
    <name evidence="7" type="ORF">MIN45_P0534</name>
</gene>
<dbReference type="InterPro" id="IPR036890">
    <property type="entry name" value="HATPase_C_sf"/>
</dbReference>
<dbReference type="Proteomes" id="UP001321450">
    <property type="component" value="Chromosome"/>
</dbReference>
<proteinExistence type="predicted"/>
<evidence type="ECO:0000259" key="5">
    <source>
        <dbReference type="PROSITE" id="PS50109"/>
    </source>
</evidence>
<evidence type="ECO:0000313" key="7">
    <source>
        <dbReference type="EMBL" id="BCX88166.1"/>
    </source>
</evidence>
<dbReference type="InterPro" id="IPR003594">
    <property type="entry name" value="HATPase_dom"/>
</dbReference>
<dbReference type="PANTHER" id="PTHR43065">
    <property type="entry name" value="SENSOR HISTIDINE KINASE"/>
    <property type="match status" value="1"/>
</dbReference>
<dbReference type="GO" id="GO:0000155">
    <property type="term" value="F:phosphorelay sensor kinase activity"/>
    <property type="evidence" value="ECO:0007669"/>
    <property type="project" value="InterPro"/>
</dbReference>
<dbReference type="InterPro" id="IPR005467">
    <property type="entry name" value="His_kinase_dom"/>
</dbReference>
<dbReference type="CDD" id="cd00082">
    <property type="entry name" value="HisKA"/>
    <property type="match status" value="1"/>
</dbReference>
<feature type="coiled-coil region" evidence="4">
    <location>
        <begin position="24"/>
        <end position="51"/>
    </location>
</feature>
<dbReference type="CDD" id="cd00130">
    <property type="entry name" value="PAS"/>
    <property type="match status" value="1"/>
</dbReference>
<dbReference type="InterPro" id="IPR003661">
    <property type="entry name" value="HisK_dim/P_dom"/>
</dbReference>
<keyword evidence="7" id="KW-0808">Transferase</keyword>